<proteinExistence type="predicted"/>
<organism evidence="2 3">
    <name type="scientific">Streptomyces hydrogenans</name>
    <dbReference type="NCBI Taxonomy" id="1873719"/>
    <lineage>
        <taxon>Bacteria</taxon>
        <taxon>Bacillati</taxon>
        <taxon>Actinomycetota</taxon>
        <taxon>Actinomycetes</taxon>
        <taxon>Kitasatosporales</taxon>
        <taxon>Streptomycetaceae</taxon>
        <taxon>Streptomyces</taxon>
    </lineage>
</organism>
<dbReference type="Proteomes" id="UP001052739">
    <property type="component" value="Unassembled WGS sequence"/>
</dbReference>
<accession>A0ABQ3PFX0</accession>
<comment type="caution">
    <text evidence="2">The sequence shown here is derived from an EMBL/GenBank/DDBJ whole genome shotgun (WGS) entry which is preliminary data.</text>
</comment>
<evidence type="ECO:0000256" key="1">
    <source>
        <dbReference type="SAM" id="MobiDB-lite"/>
    </source>
</evidence>
<feature type="compositionally biased region" description="Gly residues" evidence="1">
    <location>
        <begin position="1"/>
        <end position="15"/>
    </location>
</feature>
<evidence type="ECO:0000313" key="3">
    <source>
        <dbReference type="Proteomes" id="UP001052739"/>
    </source>
</evidence>
<gene>
    <name evidence="2" type="ORF">Shyd_52960</name>
</gene>
<dbReference type="EMBL" id="BNDW01000040">
    <property type="protein sequence ID" value="GHI23925.1"/>
    <property type="molecule type" value="Genomic_DNA"/>
</dbReference>
<sequence>MRGSPGSGGVGGVGGMAASIPTGNRTATECDPADSPAPSAPPTARSTMQIGMGSQDPGEEAR</sequence>
<feature type="region of interest" description="Disordered" evidence="1">
    <location>
        <begin position="1"/>
        <end position="62"/>
    </location>
</feature>
<evidence type="ECO:0000313" key="2">
    <source>
        <dbReference type="EMBL" id="GHI23925.1"/>
    </source>
</evidence>
<protein>
    <submittedName>
        <fullName evidence="2">Uncharacterized protein</fullName>
    </submittedName>
</protein>
<reference evidence="2" key="1">
    <citation type="submission" date="2024-05" db="EMBL/GenBank/DDBJ databases">
        <title>Whole genome shotgun sequence of Streptomyces hydrogenans NBRC 13475.</title>
        <authorList>
            <person name="Komaki H."/>
            <person name="Tamura T."/>
        </authorList>
    </citation>
    <scope>NUCLEOTIDE SEQUENCE</scope>
    <source>
        <strain evidence="2">NBRC 13475</strain>
    </source>
</reference>
<name>A0ABQ3PFX0_9ACTN</name>
<keyword evidence="3" id="KW-1185">Reference proteome</keyword>